<evidence type="ECO:0000256" key="1">
    <source>
        <dbReference type="SAM" id="MobiDB-lite"/>
    </source>
</evidence>
<gene>
    <name evidence="3" type="ORF">LAMO00422_LOCUS21433</name>
</gene>
<dbReference type="AlphaFoldDB" id="A0A7S0DR77"/>
<keyword evidence="2" id="KW-1133">Transmembrane helix</keyword>
<feature type="region of interest" description="Disordered" evidence="1">
    <location>
        <begin position="525"/>
        <end position="579"/>
    </location>
</feature>
<dbReference type="PANTHER" id="PTHR37471:SF1">
    <property type="entry name" value="AB HYDROLASE-1 DOMAIN-CONTAINING PROTEIN"/>
    <property type="match status" value="1"/>
</dbReference>
<name>A0A7S0DR77_9EUKA</name>
<evidence type="ECO:0000313" key="3">
    <source>
        <dbReference type="EMBL" id="CAD8462473.1"/>
    </source>
</evidence>
<sequence>MANSVFLWIFTAVDMLCRGQRLGMVFNLFLLACIFTVVGWLLDDIFYSIFKIKMFTTYLVCEIYFVIYYRWRRRAIQAFVKQKPLDKDQRRALMEEWRNVIKHIGSDVLTGWFFQAKLKEIRRENLVEFLTWALFNTTPPRLTKEQAIEVCEEMVKIEEAIGYNFAPGHNPHVKCMRNSIDPVKTEYRPLLFYFAIWFQNIFSYGVIRALGYKCKQAGPTRYWWRPGSPDSKAQPVVFLHGIGVGISQNLPLLRKLHKDREVFLVELPWVCLRLGETPPAPDEFVRTIELMLSNHGRWNAGACFIGHSYGTCAIAWVLRTRPQLVRSMVLIEPVCLLLFSYHVCYNFLYNPNNKLWGRTAMWLAGSEMSVAYALTRHFWWQSNTLLVSDFPKYASIFLSADDFIIPSKYIRKWLSLHPRCNEYTGKTPCGEEEKGPSPSTHLRYEEEGSHGPKSRIIVDWLERVDHGFALVWRYIHTRVQQRLFELDELVYKDDLARGSTASKCEPAHSLGLGLGWDSLLCPPPKRSTSRSIERNGRHPRGVSGGRTHEERELGEIEGSISSSCGSPFSPDDSDKKIFL</sequence>
<reference evidence="3" key="1">
    <citation type="submission" date="2021-01" db="EMBL/GenBank/DDBJ databases">
        <authorList>
            <person name="Corre E."/>
            <person name="Pelletier E."/>
            <person name="Niang G."/>
            <person name="Scheremetjew M."/>
            <person name="Finn R."/>
            <person name="Kale V."/>
            <person name="Holt S."/>
            <person name="Cochrane G."/>
            <person name="Meng A."/>
            <person name="Brown T."/>
            <person name="Cohen L."/>
        </authorList>
    </citation>
    <scope>NUCLEOTIDE SEQUENCE</scope>
    <source>
        <strain evidence="3">CCMP2058</strain>
    </source>
</reference>
<dbReference type="Gene3D" id="3.40.50.1820">
    <property type="entry name" value="alpha/beta hydrolase"/>
    <property type="match status" value="1"/>
</dbReference>
<dbReference type="InterPro" id="IPR029058">
    <property type="entry name" value="AB_hydrolase_fold"/>
</dbReference>
<keyword evidence="2" id="KW-0812">Transmembrane</keyword>
<keyword evidence="2" id="KW-0472">Membrane</keyword>
<feature type="transmembrane region" description="Helical" evidence="2">
    <location>
        <begin position="54"/>
        <end position="71"/>
    </location>
</feature>
<feature type="compositionally biased region" description="Low complexity" evidence="1">
    <location>
        <begin position="556"/>
        <end position="570"/>
    </location>
</feature>
<feature type="transmembrane region" description="Helical" evidence="2">
    <location>
        <begin position="190"/>
        <end position="211"/>
    </location>
</feature>
<organism evidence="3">
    <name type="scientific">Amorphochlora amoebiformis</name>
    <dbReference type="NCBI Taxonomy" id="1561963"/>
    <lineage>
        <taxon>Eukaryota</taxon>
        <taxon>Sar</taxon>
        <taxon>Rhizaria</taxon>
        <taxon>Cercozoa</taxon>
        <taxon>Chlorarachniophyceae</taxon>
        <taxon>Amorphochlora</taxon>
    </lineage>
</organism>
<dbReference type="PANTHER" id="PTHR37471">
    <property type="entry name" value="UNNAMED PRODUCT"/>
    <property type="match status" value="1"/>
</dbReference>
<accession>A0A7S0DR77</accession>
<evidence type="ECO:0008006" key="4">
    <source>
        <dbReference type="Google" id="ProtNLM"/>
    </source>
</evidence>
<evidence type="ECO:0000256" key="2">
    <source>
        <dbReference type="SAM" id="Phobius"/>
    </source>
</evidence>
<dbReference type="EMBL" id="HBEM01031472">
    <property type="protein sequence ID" value="CAD8462473.1"/>
    <property type="molecule type" value="Transcribed_RNA"/>
</dbReference>
<proteinExistence type="predicted"/>
<dbReference type="SUPFAM" id="SSF53474">
    <property type="entry name" value="alpha/beta-Hydrolases"/>
    <property type="match status" value="1"/>
</dbReference>
<feature type="transmembrane region" description="Helical" evidence="2">
    <location>
        <begin position="24"/>
        <end position="42"/>
    </location>
</feature>
<protein>
    <recommendedName>
        <fullName evidence="4">AB hydrolase-1 domain-containing protein</fullName>
    </recommendedName>
</protein>
<feature type="region of interest" description="Disordered" evidence="1">
    <location>
        <begin position="425"/>
        <end position="448"/>
    </location>
</feature>